<dbReference type="SUPFAM" id="SSF56601">
    <property type="entry name" value="beta-lactamase/transpeptidase-like"/>
    <property type="match status" value="1"/>
</dbReference>
<accession>A0A6J7MCD0</accession>
<dbReference type="InterPro" id="IPR052907">
    <property type="entry name" value="Beta-lactamase/esterase"/>
</dbReference>
<dbReference type="Gene3D" id="3.40.710.10">
    <property type="entry name" value="DD-peptidase/beta-lactamase superfamily"/>
    <property type="match status" value="1"/>
</dbReference>
<dbReference type="InterPro" id="IPR012338">
    <property type="entry name" value="Beta-lactam/transpept-like"/>
</dbReference>
<dbReference type="Pfam" id="PF00144">
    <property type="entry name" value="Beta-lactamase"/>
    <property type="match status" value="1"/>
</dbReference>
<reference evidence="3" key="1">
    <citation type="submission" date="2020-05" db="EMBL/GenBank/DDBJ databases">
        <authorList>
            <person name="Chiriac C."/>
            <person name="Salcher M."/>
            <person name="Ghai R."/>
            <person name="Kavagutti S V."/>
        </authorList>
    </citation>
    <scope>NUCLEOTIDE SEQUENCE</scope>
</reference>
<dbReference type="PANTHER" id="PTHR43319">
    <property type="entry name" value="BETA-LACTAMASE-RELATED"/>
    <property type="match status" value="1"/>
</dbReference>
<proteinExistence type="predicted"/>
<name>A0A6J7MCD0_9ZZZZ</name>
<evidence type="ECO:0000313" key="2">
    <source>
        <dbReference type="EMBL" id="CAB4825992.1"/>
    </source>
</evidence>
<protein>
    <submittedName>
        <fullName evidence="3">Unannotated protein</fullName>
    </submittedName>
</protein>
<organism evidence="3">
    <name type="scientific">freshwater metagenome</name>
    <dbReference type="NCBI Taxonomy" id="449393"/>
    <lineage>
        <taxon>unclassified sequences</taxon>
        <taxon>metagenomes</taxon>
        <taxon>ecological metagenomes</taxon>
    </lineage>
</organism>
<feature type="domain" description="Beta-lactamase-related" evidence="1">
    <location>
        <begin position="21"/>
        <end position="381"/>
    </location>
</feature>
<dbReference type="PANTHER" id="PTHR43319:SF3">
    <property type="entry name" value="BETA-LACTAMASE-RELATED DOMAIN-CONTAINING PROTEIN"/>
    <property type="match status" value="1"/>
</dbReference>
<sequence>MAGIEINGTTASGFEGVRDAFEQNFTQYGDQGGSVAVIVDGETKVDLWGGTADVNTGRAWNEDSMALVYSVTKGATAVVANLLAERGQLELDAPVTKYWPAFGAQGKEKTTVRMLLSHRAGLPLVEAKLTREQVIAGAPVADALAAQAPIWEPGTSHGYHALTYGWLLNEVVRRATGRTVGSLFATEVAGPLGLDFYIGLPASAEGRVAPLINMVPPPPDALDAITDPDVKAMIMKIVGAMMDPNSLFSKVLSTNGALPTPDAATWNDPRVHQTEQPGANAITNARSLARMYAACVSHVDGVRLLSDSTLDDATKEQSAGMDEVLMSPSRFGTGFMLFSPTNAYLSPASFGHTGAGGAIGFADRDAKLGFGYVQNQLGGGVAGDPRSAGLIDSVRKAVGA</sequence>
<gene>
    <name evidence="2" type="ORF">UFOPK3001_02471</name>
    <name evidence="3" type="ORF">UFOPK3954_00391</name>
</gene>
<dbReference type="AlphaFoldDB" id="A0A6J7MCD0"/>
<evidence type="ECO:0000259" key="1">
    <source>
        <dbReference type="Pfam" id="PF00144"/>
    </source>
</evidence>
<dbReference type="EMBL" id="CAFAAJ010000249">
    <property type="protein sequence ID" value="CAB4825992.1"/>
    <property type="molecule type" value="Genomic_DNA"/>
</dbReference>
<evidence type="ECO:0000313" key="3">
    <source>
        <dbReference type="EMBL" id="CAB4978456.1"/>
    </source>
</evidence>
<dbReference type="EMBL" id="CAFBON010000025">
    <property type="protein sequence ID" value="CAB4978456.1"/>
    <property type="molecule type" value="Genomic_DNA"/>
</dbReference>
<dbReference type="InterPro" id="IPR001466">
    <property type="entry name" value="Beta-lactam-related"/>
</dbReference>